<evidence type="ECO:0000256" key="2">
    <source>
        <dbReference type="ARBA" id="ARBA00013306"/>
    </source>
</evidence>
<dbReference type="Pfam" id="PF08694">
    <property type="entry name" value="UFC1"/>
    <property type="match status" value="1"/>
</dbReference>
<dbReference type="CDD" id="cd11686">
    <property type="entry name" value="UBCc_UFC1"/>
    <property type="match status" value="1"/>
</dbReference>
<dbReference type="Gene3D" id="3.40.50.720">
    <property type="entry name" value="NAD(P)-binding Rossmann-like Domain"/>
    <property type="match status" value="1"/>
</dbReference>
<comment type="similarity">
    <text evidence="1">Belongs to the ubiquitin-conjugating enzyme family. UFC1 subfamily.</text>
</comment>
<dbReference type="AlphaFoldDB" id="A0AAD5H019"/>
<gene>
    <name evidence="4" type="ORF">COHA_010005</name>
</gene>
<dbReference type="CDD" id="cd05233">
    <property type="entry name" value="SDR_c"/>
    <property type="match status" value="1"/>
</dbReference>
<protein>
    <recommendedName>
        <fullName evidence="2">Ubiquitin-fold modifier-conjugating enzyme 1</fullName>
    </recommendedName>
</protein>
<dbReference type="PRINTS" id="PR00081">
    <property type="entry name" value="GDHRDH"/>
</dbReference>
<evidence type="ECO:0000256" key="1">
    <source>
        <dbReference type="ARBA" id="ARBA00008451"/>
    </source>
</evidence>
<dbReference type="InterPro" id="IPR036291">
    <property type="entry name" value="NAD(P)-bd_dom_sf"/>
</dbReference>
<dbReference type="PANTHER" id="PTHR12921">
    <property type="entry name" value="UBIQUITIN-FOLD MODIFIER-CONJUGATING ENZYME 1"/>
    <property type="match status" value="1"/>
</dbReference>
<dbReference type="Pfam" id="PF00106">
    <property type="entry name" value="adh_short"/>
    <property type="match status" value="1"/>
</dbReference>
<proteinExistence type="inferred from homology"/>
<keyword evidence="5" id="KW-1185">Reference proteome</keyword>
<dbReference type="GO" id="GO:0061657">
    <property type="term" value="F:UFM1 conjugating enzyme activity"/>
    <property type="evidence" value="ECO:0007669"/>
    <property type="project" value="InterPro"/>
</dbReference>
<comment type="caution">
    <text evidence="4">The sequence shown here is derived from an EMBL/GenBank/DDBJ whole genome shotgun (WGS) entry which is preliminary data.</text>
</comment>
<dbReference type="GO" id="GO:0005737">
    <property type="term" value="C:cytoplasm"/>
    <property type="evidence" value="ECO:0007669"/>
    <property type="project" value="TreeGrafter"/>
</dbReference>
<evidence type="ECO:0000313" key="5">
    <source>
        <dbReference type="Proteomes" id="UP001205105"/>
    </source>
</evidence>
<dbReference type="GO" id="GO:1990592">
    <property type="term" value="P:protein K69-linked ufmylation"/>
    <property type="evidence" value="ECO:0007669"/>
    <property type="project" value="TreeGrafter"/>
</dbReference>
<reference evidence="4" key="1">
    <citation type="submission" date="2020-11" db="EMBL/GenBank/DDBJ databases">
        <title>Chlorella ohadii genome sequencing and assembly.</title>
        <authorList>
            <person name="Murik O."/>
            <person name="Treves H."/>
            <person name="Kedem I."/>
            <person name="Shotland Y."/>
            <person name="Kaplan A."/>
        </authorList>
    </citation>
    <scope>NUCLEOTIDE SEQUENCE</scope>
    <source>
        <strain evidence="4">1</strain>
    </source>
</reference>
<dbReference type="SUPFAM" id="SSF54495">
    <property type="entry name" value="UBC-like"/>
    <property type="match status" value="1"/>
</dbReference>
<dbReference type="EMBL" id="JADXDR010000204">
    <property type="protein sequence ID" value="KAI7836103.1"/>
    <property type="molecule type" value="Genomic_DNA"/>
</dbReference>
<dbReference type="Gene3D" id="3.10.110.10">
    <property type="entry name" value="Ubiquitin Conjugating Enzyme"/>
    <property type="match status" value="1"/>
</dbReference>
<dbReference type="InterPro" id="IPR014806">
    <property type="entry name" value="Ufc1"/>
</dbReference>
<dbReference type="InterPro" id="IPR002347">
    <property type="entry name" value="SDR_fam"/>
</dbReference>
<sequence length="418" mass="45759">MGDASWDPTTRATVQKIPLLTVKAGPRDKEEWQKRLKEELQALIKYIEINKASDLDWFTIKPSNKEGTHWAGKCWYVHELIRYEFDFQFDIPATYPTTAPEIELPELEGKTAKMYRGGKICLTIHFKPLWAKNSPHFGIAHALCLGLAPWLAAEVPYLVETGVQQPSSRSSSDSPGKRIVITGGSKGLGLAMAREFLGCYPQDTVALCGRNAEQLEAALADLRRQFGAERVHGTTCDVSSPQHVSRLGEFVGERLGGVDLWINNAGEVTAKRLLADVEAGEVVRVVGTNVIGSLLGSQQAVRLMRQQPAAAEPAYHIFNCGFSKWGAKLTKSAVTHKATKRALSQLMESLGDELREAGLTSIGVHNLSPGMLLTDLLLKDSTPVSRRFFNALAEEPETVAAVIVPQASISWCRTTGLA</sequence>
<dbReference type="Proteomes" id="UP001205105">
    <property type="component" value="Unassembled WGS sequence"/>
</dbReference>
<dbReference type="InterPro" id="IPR016135">
    <property type="entry name" value="UBQ-conjugating_enzyme/RWD"/>
</dbReference>
<keyword evidence="3" id="KW-0833">Ubl conjugation pathway</keyword>
<evidence type="ECO:0000313" key="4">
    <source>
        <dbReference type="EMBL" id="KAI7836103.1"/>
    </source>
</evidence>
<evidence type="ECO:0000256" key="3">
    <source>
        <dbReference type="ARBA" id="ARBA00022786"/>
    </source>
</evidence>
<organism evidence="4 5">
    <name type="scientific">Chlorella ohadii</name>
    <dbReference type="NCBI Taxonomy" id="2649997"/>
    <lineage>
        <taxon>Eukaryota</taxon>
        <taxon>Viridiplantae</taxon>
        <taxon>Chlorophyta</taxon>
        <taxon>core chlorophytes</taxon>
        <taxon>Trebouxiophyceae</taxon>
        <taxon>Chlorellales</taxon>
        <taxon>Chlorellaceae</taxon>
        <taxon>Chlorella clade</taxon>
        <taxon>Chlorella</taxon>
    </lineage>
</organism>
<name>A0AAD5H019_9CHLO</name>
<dbReference type="SUPFAM" id="SSF51735">
    <property type="entry name" value="NAD(P)-binding Rossmann-fold domains"/>
    <property type="match status" value="1"/>
</dbReference>
<dbReference type="PANTHER" id="PTHR12921:SF0">
    <property type="entry name" value="UBIQUITIN-FOLD MODIFIER-CONJUGATING ENZYME 1"/>
    <property type="match status" value="1"/>
</dbReference>
<accession>A0AAD5H019</accession>